<name>A0A4P9WDD2_9FUNG</name>
<sequence>MSTPRNLRSSTLDFAAAEALATFRDCPAAANSFPDAAERACAACLHDVRVAALPGTREVLTLCSSILRGAREGISPPASAHDIDAAILACSRWRALSPPREVDVLRVQPRSWTTIPKDVLRYLLQWLRALGGIGGYRDDAGGDGRAALYSCALVCRTRNLIGTEELWRSVVVPGKVDSMGRVISTIRRSYQSRLVGPAPIGLYVRAVRFGVNETFPETSFEFVVSNAVHFLPNLRSIAMLLRILPEPRGLDICWGRHRLSRGRRGELLEYLPYRKSDHPRRSPPSVPGLLHLLAVTAYRPRRPPRYRPEFGILERAWQRCDSLNLGNLRLEHKTIIAARCRHLVTVDLSNGAKNQITDDVVQTLLPLKSHRPITFLSLGGEEDHSLFEAAETDNALCELLSACGVLLTRLRLGHLSWRMGLDLATLLPDALGRLQCLHLLGVLPSRSGAWLAHRLLALRHLPAGDLDALGTFVPPPVHCVRACRWVTPPC</sequence>
<evidence type="ECO:0000313" key="1">
    <source>
        <dbReference type="EMBL" id="RKO89228.1"/>
    </source>
</evidence>
<gene>
    <name evidence="1" type="ORF">BDK51DRAFT_37736</name>
</gene>
<reference evidence="2" key="1">
    <citation type="journal article" date="2018" name="Nat. Microbiol.">
        <title>Leveraging single-cell genomics to expand the fungal tree of life.</title>
        <authorList>
            <person name="Ahrendt S.R."/>
            <person name="Quandt C.A."/>
            <person name="Ciobanu D."/>
            <person name="Clum A."/>
            <person name="Salamov A."/>
            <person name="Andreopoulos B."/>
            <person name="Cheng J.F."/>
            <person name="Woyke T."/>
            <person name="Pelin A."/>
            <person name="Henrissat B."/>
            <person name="Reynolds N.K."/>
            <person name="Benny G.L."/>
            <person name="Smith M.E."/>
            <person name="James T.Y."/>
            <person name="Grigoriev I.V."/>
        </authorList>
    </citation>
    <scope>NUCLEOTIDE SEQUENCE [LARGE SCALE GENOMIC DNA]</scope>
</reference>
<dbReference type="SUPFAM" id="SSF52047">
    <property type="entry name" value="RNI-like"/>
    <property type="match status" value="1"/>
</dbReference>
<protein>
    <submittedName>
        <fullName evidence="1">Uncharacterized protein</fullName>
    </submittedName>
</protein>
<organism evidence="1 2">
    <name type="scientific">Blyttiomyces helicus</name>
    <dbReference type="NCBI Taxonomy" id="388810"/>
    <lineage>
        <taxon>Eukaryota</taxon>
        <taxon>Fungi</taxon>
        <taxon>Fungi incertae sedis</taxon>
        <taxon>Chytridiomycota</taxon>
        <taxon>Chytridiomycota incertae sedis</taxon>
        <taxon>Chytridiomycetes</taxon>
        <taxon>Chytridiomycetes incertae sedis</taxon>
        <taxon>Blyttiomyces</taxon>
    </lineage>
</organism>
<evidence type="ECO:0000313" key="2">
    <source>
        <dbReference type="Proteomes" id="UP000269721"/>
    </source>
</evidence>
<proteinExistence type="predicted"/>
<keyword evidence="2" id="KW-1185">Reference proteome</keyword>
<dbReference type="Proteomes" id="UP000269721">
    <property type="component" value="Unassembled WGS sequence"/>
</dbReference>
<accession>A0A4P9WDD2</accession>
<dbReference type="EMBL" id="KZ996214">
    <property type="protein sequence ID" value="RKO89228.1"/>
    <property type="molecule type" value="Genomic_DNA"/>
</dbReference>
<dbReference type="AlphaFoldDB" id="A0A4P9WDD2"/>